<comment type="caution">
    <text evidence="7">The sequence shown here is derived from an EMBL/GenBank/DDBJ whole genome shotgun (WGS) entry which is preliminary data.</text>
</comment>
<dbReference type="OrthoDB" id="431720at2759"/>
<dbReference type="Gene3D" id="1.20.120.350">
    <property type="entry name" value="Voltage-gated potassium channels. Chain C"/>
    <property type="match status" value="1"/>
</dbReference>
<dbReference type="Pfam" id="PF00520">
    <property type="entry name" value="Ion_trans"/>
    <property type="match status" value="1"/>
</dbReference>
<dbReference type="InterPro" id="IPR043203">
    <property type="entry name" value="VGCC_Ca_Na"/>
</dbReference>
<dbReference type="EMBL" id="LWCA01001731">
    <property type="protein sequence ID" value="OAF64595.1"/>
    <property type="molecule type" value="Genomic_DNA"/>
</dbReference>
<gene>
    <name evidence="7" type="ORF">A3Q56_07700</name>
</gene>
<dbReference type="PANTHER" id="PTHR10037:SF288">
    <property type="entry name" value="SODIUM CHANNEL PROTEIN PARA"/>
    <property type="match status" value="1"/>
</dbReference>
<keyword evidence="3 5" id="KW-1133">Transmembrane helix</keyword>
<feature type="domain" description="Ion transport" evidence="6">
    <location>
        <begin position="1"/>
        <end position="123"/>
    </location>
</feature>
<keyword evidence="2 5" id="KW-0812">Transmembrane</keyword>
<evidence type="ECO:0000256" key="3">
    <source>
        <dbReference type="ARBA" id="ARBA00022989"/>
    </source>
</evidence>
<feature type="transmembrane region" description="Helical" evidence="5">
    <location>
        <begin position="91"/>
        <end position="114"/>
    </location>
</feature>
<dbReference type="GO" id="GO:0001518">
    <property type="term" value="C:voltage-gated sodium channel complex"/>
    <property type="evidence" value="ECO:0007669"/>
    <property type="project" value="TreeGrafter"/>
</dbReference>
<dbReference type="InterPro" id="IPR044564">
    <property type="entry name" value="Na_chnl_inactivation_gate"/>
</dbReference>
<evidence type="ECO:0000256" key="4">
    <source>
        <dbReference type="ARBA" id="ARBA00023136"/>
    </source>
</evidence>
<evidence type="ECO:0000256" key="2">
    <source>
        <dbReference type="ARBA" id="ARBA00022692"/>
    </source>
</evidence>
<evidence type="ECO:0000256" key="5">
    <source>
        <dbReference type="SAM" id="Phobius"/>
    </source>
</evidence>
<evidence type="ECO:0000313" key="7">
    <source>
        <dbReference type="EMBL" id="OAF64595.1"/>
    </source>
</evidence>
<accession>A0A177ARJ0</accession>
<keyword evidence="8" id="KW-1185">Reference proteome</keyword>
<dbReference type="GO" id="GO:0086010">
    <property type="term" value="P:membrane depolarization during action potential"/>
    <property type="evidence" value="ECO:0007669"/>
    <property type="project" value="TreeGrafter"/>
</dbReference>
<protein>
    <recommendedName>
        <fullName evidence="6">Ion transport domain-containing protein</fullName>
    </recommendedName>
</protein>
<dbReference type="InterPro" id="IPR005821">
    <property type="entry name" value="Ion_trans_dom"/>
</dbReference>
<dbReference type="GO" id="GO:0005248">
    <property type="term" value="F:voltage-gated sodium channel activity"/>
    <property type="evidence" value="ECO:0007669"/>
    <property type="project" value="TreeGrafter"/>
</dbReference>
<organism evidence="7 8">
    <name type="scientific">Intoshia linei</name>
    <dbReference type="NCBI Taxonomy" id="1819745"/>
    <lineage>
        <taxon>Eukaryota</taxon>
        <taxon>Metazoa</taxon>
        <taxon>Spiralia</taxon>
        <taxon>Lophotrochozoa</taxon>
        <taxon>Mesozoa</taxon>
        <taxon>Orthonectida</taxon>
        <taxon>Rhopaluridae</taxon>
        <taxon>Intoshia</taxon>
    </lineage>
</organism>
<dbReference type="Gene3D" id="1.10.287.70">
    <property type="match status" value="1"/>
</dbReference>
<reference evidence="7 8" key="1">
    <citation type="submission" date="2016-04" db="EMBL/GenBank/DDBJ databases">
        <title>The genome of Intoshia linei affirms orthonectids as highly simplified spiralians.</title>
        <authorList>
            <person name="Mikhailov K.V."/>
            <person name="Slusarev G.S."/>
            <person name="Nikitin M.A."/>
            <person name="Logacheva M.D."/>
            <person name="Penin A."/>
            <person name="Aleoshin V."/>
            <person name="Panchin Y.V."/>
        </authorList>
    </citation>
    <scope>NUCLEOTIDE SEQUENCE [LARGE SCALE GENOMIC DNA]</scope>
    <source>
        <strain evidence="7">Intl2013</strain>
        <tissue evidence="7">Whole animal</tissue>
    </source>
</reference>
<comment type="subcellular location">
    <subcellularLocation>
        <location evidence="1">Membrane</location>
        <topology evidence="1">Multi-pass membrane protein</topology>
    </subcellularLocation>
</comment>
<dbReference type="SUPFAM" id="SSF81324">
    <property type="entry name" value="Voltage-gated potassium channels"/>
    <property type="match status" value="1"/>
</dbReference>
<dbReference type="Proteomes" id="UP000078046">
    <property type="component" value="Unassembled WGS sequence"/>
</dbReference>
<dbReference type="GO" id="GO:0019228">
    <property type="term" value="P:neuronal action potential"/>
    <property type="evidence" value="ECO:0007669"/>
    <property type="project" value="TreeGrafter"/>
</dbReference>
<dbReference type="CDD" id="cd13433">
    <property type="entry name" value="Na_channel_gate"/>
    <property type="match status" value="1"/>
</dbReference>
<evidence type="ECO:0000256" key="1">
    <source>
        <dbReference type="ARBA" id="ARBA00004141"/>
    </source>
</evidence>
<dbReference type="InterPro" id="IPR027359">
    <property type="entry name" value="Volt_channel_dom_sf"/>
</dbReference>
<proteinExistence type="predicted"/>
<evidence type="ECO:0000259" key="6">
    <source>
        <dbReference type="Pfam" id="PF00520"/>
    </source>
</evidence>
<name>A0A177ARJ0_9BILA</name>
<dbReference type="FunFam" id="1.10.287.70:FF:000385">
    <property type="entry name" value="Voltage-gated sodium channel alpha subunit isoform 2"/>
    <property type="match status" value="1"/>
</dbReference>
<evidence type="ECO:0000313" key="8">
    <source>
        <dbReference type="Proteomes" id="UP000078046"/>
    </source>
</evidence>
<keyword evidence="4 5" id="KW-0472">Membrane</keyword>
<dbReference type="PANTHER" id="PTHR10037">
    <property type="entry name" value="VOLTAGE-GATED CATION CHANNEL CALCIUM AND SODIUM"/>
    <property type="match status" value="1"/>
</dbReference>
<dbReference type="AlphaFoldDB" id="A0A177ARJ0"/>
<sequence>MGVHLFAGKFQKCVYDNGTIISVDIIKNKTQCNLYNYTWKNERINFDHILSAYLALFHVATFKGWIQIMRNAVDSTTIDQQPYRDASTHNYAYFIIFIIFGSFFTLNLFIGVIIDNFNMQKKKVGETVDLLMTEKQKRLYLAMKKYQTKQPRSAIEPPKNAILKFCFNVVTSQKFDIFIMIIILLNMISMSLEHYNQSKYFTQVLSITNQVNI</sequence>
<feature type="transmembrane region" description="Helical" evidence="5">
    <location>
        <begin position="175"/>
        <end position="192"/>
    </location>
</feature>